<dbReference type="KEGG" id="nao:Y958_01745"/>
<gene>
    <name evidence="2" type="ORF">Y958_01745</name>
</gene>
<accession>A0A248JMC9</accession>
<dbReference type="Gene3D" id="3.40.190.10">
    <property type="entry name" value="Periplasmic binding protein-like II"/>
    <property type="match status" value="2"/>
</dbReference>
<evidence type="ECO:0000256" key="1">
    <source>
        <dbReference type="SAM" id="MobiDB-lite"/>
    </source>
</evidence>
<dbReference type="Pfam" id="PF16868">
    <property type="entry name" value="NMT1_3"/>
    <property type="match status" value="1"/>
</dbReference>
<feature type="compositionally biased region" description="Pro residues" evidence="1">
    <location>
        <begin position="21"/>
        <end position="31"/>
    </location>
</feature>
<name>A0A248JMC9_9PROT</name>
<sequence>MRGAAVPSVEGCSPVSEAPHTRPPLPPPEGAPSPGEGREASTASSRRPVPRRHVLAGAAGALAAAGLGWGGGGRGGHAESIRFLTIGTGTTGGTYFPIGGILANAISNPPGSPGCDRGGSCGIPGVIAVAQTTSGAVENIEALRTARYETGLVQADIGFLAYKGKGPYAGKPPFTELRALANLYSETVHLVVRGDSPIKTVNDLKGRRVALGEKGSGTLPTALLILQAHDLSEKTVQPFYLNPGTAGDRLASGQLDAFFIIGGYPLPAVADVAARLPVRLISIIDARLPRLSPGLPLFTETTIGGDGAYVGVPETKTLGVGAQWLATTALPDELAYGIVKALWHPNTHRLLVAGHPRGDSIRKEAALTGLAVPLHPGAARYYREQGFDVTLATSG</sequence>
<dbReference type="SUPFAM" id="SSF53850">
    <property type="entry name" value="Periplasmic binding protein-like II"/>
    <property type="match status" value="1"/>
</dbReference>
<keyword evidence="3" id="KW-1185">Reference proteome</keyword>
<dbReference type="NCBIfam" id="TIGR02122">
    <property type="entry name" value="TRAP_TAXI"/>
    <property type="match status" value="1"/>
</dbReference>
<dbReference type="Proteomes" id="UP000197153">
    <property type="component" value="Chromosome 1"/>
</dbReference>
<proteinExistence type="predicted"/>
<dbReference type="PANTHER" id="PTHR42941:SF1">
    <property type="entry name" value="SLL1037 PROTEIN"/>
    <property type="match status" value="1"/>
</dbReference>
<dbReference type="AlphaFoldDB" id="A0A248JMC9"/>
<dbReference type="PANTHER" id="PTHR42941">
    <property type="entry name" value="SLL1037 PROTEIN"/>
    <property type="match status" value="1"/>
</dbReference>
<feature type="region of interest" description="Disordered" evidence="1">
    <location>
        <begin position="1"/>
        <end position="50"/>
    </location>
</feature>
<dbReference type="InterPro" id="IPR011852">
    <property type="entry name" value="TRAP_TAXI"/>
</dbReference>
<protein>
    <submittedName>
        <fullName evidence="2">Immunogenic protein</fullName>
    </submittedName>
</protein>
<organism evidence="2 3">
    <name type="scientific">Nitrospirillum viridazoti CBAmc</name>
    <dbReference type="NCBI Taxonomy" id="1441467"/>
    <lineage>
        <taxon>Bacteria</taxon>
        <taxon>Pseudomonadati</taxon>
        <taxon>Pseudomonadota</taxon>
        <taxon>Alphaproteobacteria</taxon>
        <taxon>Rhodospirillales</taxon>
        <taxon>Azospirillaceae</taxon>
        <taxon>Nitrospirillum</taxon>
        <taxon>Nitrospirillum viridazoti</taxon>
    </lineage>
</organism>
<dbReference type="EMBL" id="CP022110">
    <property type="protein sequence ID" value="ASG19686.1"/>
    <property type="molecule type" value="Genomic_DNA"/>
</dbReference>
<evidence type="ECO:0000313" key="2">
    <source>
        <dbReference type="EMBL" id="ASG19686.1"/>
    </source>
</evidence>
<reference evidence="2 3" key="1">
    <citation type="submission" date="2017-06" db="EMBL/GenBank/DDBJ databases">
        <title>Complete genome sequence of Nitrospirillum amazonense strain CBAmC, an endophytic nitrogen-fixing and plant growth-promoting bacterium, isolated from sugarcane.</title>
        <authorList>
            <person name="Schwab S."/>
            <person name="dos Santos Teixeira K.R."/>
            <person name="Simoes Araujo J.L."/>
            <person name="Soares Vidal M."/>
            <person name="Borges de Freitas H.R."/>
            <person name="Rivello Crivelaro A.L."/>
            <person name="Bueno de Camargo Nunes A."/>
            <person name="dos Santos C.M."/>
            <person name="Palmeira da Silva Rosa D."/>
            <person name="da Silva Padilha D."/>
            <person name="da Silva E."/>
            <person name="Araujo Terra L."/>
            <person name="Soares Mendes V."/>
            <person name="Farinelli L."/>
            <person name="Magalhaes Cruz L."/>
            <person name="Baldani J.I."/>
        </authorList>
    </citation>
    <scope>NUCLEOTIDE SEQUENCE [LARGE SCALE GENOMIC DNA]</scope>
    <source>
        <strain evidence="2 3">CBAmC</strain>
    </source>
</reference>
<dbReference type="CDD" id="cd13520">
    <property type="entry name" value="PBP2_TAXI_TRAP"/>
    <property type="match status" value="1"/>
</dbReference>
<evidence type="ECO:0000313" key="3">
    <source>
        <dbReference type="Proteomes" id="UP000197153"/>
    </source>
</evidence>